<accession>B6A931</accession>
<keyword evidence="2" id="KW-1185">Reference proteome</keyword>
<gene>
    <name evidence="1" type="ORF">CMU_037870</name>
</gene>
<dbReference type="RefSeq" id="XP_002139071.1">
    <property type="nucleotide sequence ID" value="XM_002139035.1"/>
</dbReference>
<evidence type="ECO:0000313" key="2">
    <source>
        <dbReference type="Proteomes" id="UP000001460"/>
    </source>
</evidence>
<evidence type="ECO:0008006" key="3">
    <source>
        <dbReference type="Google" id="ProtNLM"/>
    </source>
</evidence>
<dbReference type="AlphaFoldDB" id="B6A931"/>
<dbReference type="Proteomes" id="UP000001460">
    <property type="component" value="Unassembled WGS sequence"/>
</dbReference>
<name>B6A931_CRYMR</name>
<dbReference type="GeneID" id="6994170"/>
<dbReference type="VEuPathDB" id="CryptoDB:CMU_037870"/>
<dbReference type="EMBL" id="DS989726">
    <property type="protein sequence ID" value="EEA04722.1"/>
    <property type="molecule type" value="Genomic_DNA"/>
</dbReference>
<dbReference type="OrthoDB" id="364477at2759"/>
<evidence type="ECO:0000313" key="1">
    <source>
        <dbReference type="EMBL" id="EEA04722.1"/>
    </source>
</evidence>
<reference evidence="1" key="1">
    <citation type="submission" date="2008-06" db="EMBL/GenBank/DDBJ databases">
        <authorList>
            <person name="Lorenzi H."/>
            <person name="Inman J."/>
            <person name="Miller J."/>
            <person name="Schobel S."/>
            <person name="Amedeo P."/>
            <person name="Caler E.V."/>
            <person name="da Silva J."/>
        </authorList>
    </citation>
    <scope>NUCLEOTIDE SEQUENCE [LARGE SCALE GENOMIC DNA]</scope>
    <source>
        <strain evidence="1">RN66</strain>
    </source>
</reference>
<protein>
    <recommendedName>
        <fullName evidence="3">Tim44-like domain-containing protein</fullName>
    </recommendedName>
</protein>
<organism evidence="1 2">
    <name type="scientific">Cryptosporidium muris (strain RN66)</name>
    <dbReference type="NCBI Taxonomy" id="441375"/>
    <lineage>
        <taxon>Eukaryota</taxon>
        <taxon>Sar</taxon>
        <taxon>Alveolata</taxon>
        <taxon>Apicomplexa</taxon>
        <taxon>Conoidasida</taxon>
        <taxon>Coccidia</taxon>
        <taxon>Eucoccidiorida</taxon>
        <taxon>Eimeriorina</taxon>
        <taxon>Cryptosporidiidae</taxon>
        <taxon>Cryptosporidium</taxon>
    </lineage>
</organism>
<sequence length="294" mass="34100">MLNSRFTLIGRRYYTVINSFGKNKSPNVKSVNTLSHILQGIIQNYTPPKLKQLLLYNNICLLTCRGLNKEYFKDFYKTMREGSKSALRYLFDNINNNNLDALSKCCEEKLYNKMFKELSEVRQTGVKLVINLEVIKNCTVDNIEVLLGLQRGDRIIYDTISNVMGLHIPMYINKQFKHKDLVNEIIDRGAVVMVDVSIKVKQKLLLYDLEGNNITESYINTFNTLEYKHMLQPIDTIHLLRFESSIMPNTTNSIFAFVNQNNESFGQESFQCTEWILCDFNGILNKNYPLDVSI</sequence>
<proteinExistence type="predicted"/>